<feature type="compositionally biased region" description="Low complexity" evidence="1">
    <location>
        <begin position="319"/>
        <end position="370"/>
    </location>
</feature>
<feature type="region of interest" description="Disordered" evidence="1">
    <location>
        <begin position="303"/>
        <end position="370"/>
    </location>
</feature>
<name>A0AAV5VHX4_9BILA</name>
<feature type="chain" id="PRO_5044011587" evidence="2">
    <location>
        <begin position="19"/>
        <end position="668"/>
    </location>
</feature>
<dbReference type="AlphaFoldDB" id="A0AAV5VHX4"/>
<sequence length="668" mass="73624">RVIQFIIPWSVLITPIAAQLNAVNSENNMVGAYPVDHTFYNHFLNNQAQLNNAILMQNQLLQANTNLAAHQTFHTFPQQNLPGLNPKTVGIFNPALQTYNQLPPQPFFDPLAIQPPITDLNGAVVNPAFASVPQRPSESYLGGIPSPSLPQRPSESYLGGIPSPSLPVPPQRNSRALTVKSFETIEKPIGAPTDSTTVETKVPEESEQVKLIRKLLEETLAEQRRVEQTTPVTSTTTETTTSTTSTTQAPITTQKTEEKSSSIASVAQFGLLDRLNLNETEKKAIVARVEELLRAEIARKLLSEVSPPPPPPPPPPHHIAITTEQPTTTTSESTTTIPSTTTTEATTTSTTQTPTTETTTTATTPLPTTTTTLRIKTTTTAQTEVFAVPHLTIPTLFTEKTELKSLALKQKKVGGRSIVRPVVAISESIDEPTVRLRVSSVEKEIREAQPRLPSRYIHNQKKDFDEDLDLIDQSGRSESRPDTEAAASLLTSARRIAFPQDYDELPPATPAYRMDFFQPATGAPLDLSGDLYEDEDDGGLVQLDFNQRRREQLKAIATPSPFNIRTTSSRPFHDEPTRETSTLTPDPVPVNLETVTTPPYRNGRQGHHRATKFELLASDYRSRLGEAGDLGHILKRLSQNAYIALIETDGGSRRKRLRHESRTRGISR</sequence>
<dbReference type="Proteomes" id="UP001432322">
    <property type="component" value="Unassembled WGS sequence"/>
</dbReference>
<evidence type="ECO:0000313" key="4">
    <source>
        <dbReference type="Proteomes" id="UP001432322"/>
    </source>
</evidence>
<feature type="region of interest" description="Disordered" evidence="1">
    <location>
        <begin position="222"/>
        <end position="257"/>
    </location>
</feature>
<evidence type="ECO:0000256" key="2">
    <source>
        <dbReference type="SAM" id="SignalP"/>
    </source>
</evidence>
<feature type="signal peptide" evidence="2">
    <location>
        <begin position="1"/>
        <end position="18"/>
    </location>
</feature>
<proteinExistence type="predicted"/>
<reference evidence="3" key="1">
    <citation type="submission" date="2023-10" db="EMBL/GenBank/DDBJ databases">
        <title>Genome assembly of Pristionchus species.</title>
        <authorList>
            <person name="Yoshida K."/>
            <person name="Sommer R.J."/>
        </authorList>
    </citation>
    <scope>NUCLEOTIDE SEQUENCE</scope>
    <source>
        <strain evidence="3">RS5133</strain>
    </source>
</reference>
<keyword evidence="2" id="KW-0732">Signal</keyword>
<feature type="compositionally biased region" description="Low complexity" evidence="1">
    <location>
        <begin position="228"/>
        <end position="254"/>
    </location>
</feature>
<keyword evidence="4" id="KW-1185">Reference proteome</keyword>
<comment type="caution">
    <text evidence="3">The sequence shown here is derived from an EMBL/GenBank/DDBJ whole genome shotgun (WGS) entry which is preliminary data.</text>
</comment>
<feature type="compositionally biased region" description="Pro residues" evidence="1">
    <location>
        <begin position="306"/>
        <end position="317"/>
    </location>
</feature>
<evidence type="ECO:0000313" key="3">
    <source>
        <dbReference type="EMBL" id="GMT19001.1"/>
    </source>
</evidence>
<accession>A0AAV5VHX4</accession>
<dbReference type="EMBL" id="BTSY01000003">
    <property type="protein sequence ID" value="GMT19001.1"/>
    <property type="molecule type" value="Genomic_DNA"/>
</dbReference>
<protein>
    <submittedName>
        <fullName evidence="3">Uncharacterized protein</fullName>
    </submittedName>
</protein>
<feature type="region of interest" description="Disordered" evidence="1">
    <location>
        <begin position="135"/>
        <end position="174"/>
    </location>
</feature>
<evidence type="ECO:0000256" key="1">
    <source>
        <dbReference type="SAM" id="MobiDB-lite"/>
    </source>
</evidence>
<feature type="non-terminal residue" evidence="3">
    <location>
        <position position="1"/>
    </location>
</feature>
<organism evidence="3 4">
    <name type="scientific">Pristionchus fissidentatus</name>
    <dbReference type="NCBI Taxonomy" id="1538716"/>
    <lineage>
        <taxon>Eukaryota</taxon>
        <taxon>Metazoa</taxon>
        <taxon>Ecdysozoa</taxon>
        <taxon>Nematoda</taxon>
        <taxon>Chromadorea</taxon>
        <taxon>Rhabditida</taxon>
        <taxon>Rhabditina</taxon>
        <taxon>Diplogasteromorpha</taxon>
        <taxon>Diplogasteroidea</taxon>
        <taxon>Neodiplogasteridae</taxon>
        <taxon>Pristionchus</taxon>
    </lineage>
</organism>
<feature type="region of interest" description="Disordered" evidence="1">
    <location>
        <begin position="562"/>
        <end position="591"/>
    </location>
</feature>
<gene>
    <name evidence="3" type="ORF">PFISCL1PPCAC_10298</name>
</gene>